<evidence type="ECO:0000256" key="2">
    <source>
        <dbReference type="SAM" id="Phobius"/>
    </source>
</evidence>
<proteinExistence type="predicted"/>
<dbReference type="RefSeq" id="WP_139947409.1">
    <property type="nucleotide sequence ID" value="NZ_CP040899.1"/>
</dbReference>
<keyword evidence="4" id="KW-1185">Reference proteome</keyword>
<feature type="region of interest" description="Disordered" evidence="1">
    <location>
        <begin position="1"/>
        <end position="26"/>
    </location>
</feature>
<dbReference type="Proteomes" id="UP000313948">
    <property type="component" value="Chromosome"/>
</dbReference>
<accession>A0ABX5VK16</accession>
<name>A0ABX5VK16_9MICO</name>
<evidence type="ECO:0000256" key="1">
    <source>
        <dbReference type="SAM" id="MobiDB-lite"/>
    </source>
</evidence>
<keyword evidence="2" id="KW-0472">Membrane</keyword>
<organism evidence="3 4">
    <name type="scientific">Georgenia wutianyii</name>
    <dbReference type="NCBI Taxonomy" id="2585135"/>
    <lineage>
        <taxon>Bacteria</taxon>
        <taxon>Bacillati</taxon>
        <taxon>Actinomycetota</taxon>
        <taxon>Actinomycetes</taxon>
        <taxon>Micrococcales</taxon>
        <taxon>Bogoriellaceae</taxon>
        <taxon>Georgenia</taxon>
    </lineage>
</organism>
<protein>
    <submittedName>
        <fullName evidence="3">Uncharacterized protein</fullName>
    </submittedName>
</protein>
<keyword evidence="2" id="KW-0812">Transmembrane</keyword>
<keyword evidence="2" id="KW-1133">Transmembrane helix</keyword>
<dbReference type="EMBL" id="CP040899">
    <property type="protein sequence ID" value="QDB78066.1"/>
    <property type="molecule type" value="Genomic_DNA"/>
</dbReference>
<reference evidence="3 4" key="1">
    <citation type="submission" date="2019-05" db="EMBL/GenBank/DDBJ databases">
        <title>Georgenia *** sp. nov., and Georgenia *** sp. nov., isolated from the intestinal contents of plateau pika (Ochotona curzoniae) in the Qinghai-Tibet plateau of China.</title>
        <authorList>
            <person name="Tian Z."/>
        </authorList>
    </citation>
    <scope>NUCLEOTIDE SEQUENCE [LARGE SCALE GENOMIC DNA]</scope>
    <source>
        <strain evidence="3 4">Z294</strain>
    </source>
</reference>
<feature type="transmembrane region" description="Helical" evidence="2">
    <location>
        <begin position="35"/>
        <end position="58"/>
    </location>
</feature>
<gene>
    <name evidence="3" type="ORF">FE251_00735</name>
</gene>
<sequence length="76" mass="7801">MTAAIDRGAWAAAPRPGSPVADEPQTPGRGRALTWLLLFLLGTGLVAVGLALGLGAVWEDLFAWALPRVAGEPLPG</sequence>
<evidence type="ECO:0000313" key="4">
    <source>
        <dbReference type="Proteomes" id="UP000313948"/>
    </source>
</evidence>
<evidence type="ECO:0000313" key="3">
    <source>
        <dbReference type="EMBL" id="QDB78066.1"/>
    </source>
</evidence>